<dbReference type="PANTHER" id="PTHR11527">
    <property type="entry name" value="HEAT-SHOCK PROTEIN 20 FAMILY MEMBER"/>
    <property type="match status" value="1"/>
</dbReference>
<name>A0A256IS85_9EURY</name>
<dbReference type="Proteomes" id="UP000216308">
    <property type="component" value="Unassembled WGS sequence"/>
</dbReference>
<dbReference type="Gene3D" id="2.60.40.790">
    <property type="match status" value="1"/>
</dbReference>
<accession>A0A256IS85</accession>
<dbReference type="SUPFAM" id="SSF49764">
    <property type="entry name" value="HSP20-like chaperones"/>
    <property type="match status" value="1"/>
</dbReference>
<evidence type="ECO:0000256" key="1">
    <source>
        <dbReference type="PROSITE-ProRule" id="PRU00285"/>
    </source>
</evidence>
<evidence type="ECO:0000313" key="5">
    <source>
        <dbReference type="EMBL" id="OYR59385.1"/>
    </source>
</evidence>
<dbReference type="InterPro" id="IPR031107">
    <property type="entry name" value="Small_HSP"/>
</dbReference>
<dbReference type="OrthoDB" id="198277at2157"/>
<organism evidence="5 6">
    <name type="scientific">Halorubrum halodurans</name>
    <dbReference type="NCBI Taxonomy" id="1383851"/>
    <lineage>
        <taxon>Archaea</taxon>
        <taxon>Methanobacteriati</taxon>
        <taxon>Methanobacteriota</taxon>
        <taxon>Stenosarchaea group</taxon>
        <taxon>Halobacteria</taxon>
        <taxon>Halobacteriales</taxon>
        <taxon>Haloferacaceae</taxon>
        <taxon>Halorubrum</taxon>
    </lineage>
</organism>
<evidence type="ECO:0000256" key="3">
    <source>
        <dbReference type="SAM" id="MobiDB-lite"/>
    </source>
</evidence>
<keyword evidence="6" id="KW-1185">Reference proteome</keyword>
<evidence type="ECO:0000313" key="6">
    <source>
        <dbReference type="Proteomes" id="UP000216308"/>
    </source>
</evidence>
<dbReference type="InterPro" id="IPR002068">
    <property type="entry name" value="A-crystallin/Hsp20_dom"/>
</dbReference>
<protein>
    <submittedName>
        <fullName evidence="5">Heat-shock protein Hsp20</fullName>
    </submittedName>
</protein>
<proteinExistence type="inferred from homology"/>
<sequence length="146" mass="16417">MNGSNPFEEIEQFFGRSPFGEGLTGRRGLRTADVDVAEYDDELVVMADLPGYDREHIDVRVDDDRLTIRAERDAEHEAADGEIGDGSDGRRYLRRERRHESVTRTIDLPAGVDPEGAEATYRNGVLTVTLSNGRDDREDGHRIDVE</sequence>
<evidence type="ECO:0000256" key="2">
    <source>
        <dbReference type="RuleBase" id="RU003616"/>
    </source>
</evidence>
<evidence type="ECO:0000259" key="4">
    <source>
        <dbReference type="PROSITE" id="PS01031"/>
    </source>
</evidence>
<comment type="caution">
    <text evidence="5">The sequence shown here is derived from an EMBL/GenBank/DDBJ whole genome shotgun (WGS) entry which is preliminary data.</text>
</comment>
<reference evidence="5 6" key="1">
    <citation type="journal article" date="2014" name="Front. Microbiol.">
        <title>Population and genomic analysis of the genus Halorubrum.</title>
        <authorList>
            <person name="Fullmer M.S."/>
            <person name="Soucy S.M."/>
            <person name="Swithers K.S."/>
            <person name="Makkay A.M."/>
            <person name="Wheeler R."/>
            <person name="Ventosa A."/>
            <person name="Gogarten J.P."/>
            <person name="Papke R.T."/>
        </authorList>
    </citation>
    <scope>NUCLEOTIDE SEQUENCE [LARGE SCALE GENOMIC DNA]</scope>
    <source>
        <strain evidence="5 6">Cb34</strain>
    </source>
</reference>
<feature type="domain" description="SHSP" evidence="4">
    <location>
        <begin position="25"/>
        <end position="146"/>
    </location>
</feature>
<dbReference type="InterPro" id="IPR008978">
    <property type="entry name" value="HSP20-like_chaperone"/>
</dbReference>
<dbReference type="AlphaFoldDB" id="A0A256IS85"/>
<feature type="region of interest" description="Disordered" evidence="3">
    <location>
        <begin position="72"/>
        <end position="98"/>
    </location>
</feature>
<feature type="region of interest" description="Disordered" evidence="3">
    <location>
        <begin position="1"/>
        <end position="27"/>
    </location>
</feature>
<dbReference type="CDD" id="cd06464">
    <property type="entry name" value="ACD_sHsps-like"/>
    <property type="match status" value="1"/>
</dbReference>
<dbReference type="Pfam" id="PF00011">
    <property type="entry name" value="HSP20"/>
    <property type="match status" value="1"/>
</dbReference>
<dbReference type="EMBL" id="NHPJ01000004">
    <property type="protein sequence ID" value="OYR59385.1"/>
    <property type="molecule type" value="Genomic_DNA"/>
</dbReference>
<gene>
    <name evidence="5" type="ORF">DJ70_00445</name>
</gene>
<dbReference type="PROSITE" id="PS01031">
    <property type="entry name" value="SHSP"/>
    <property type="match status" value="1"/>
</dbReference>
<comment type="similarity">
    <text evidence="1 2">Belongs to the small heat shock protein (HSP20) family.</text>
</comment>
<dbReference type="RefSeq" id="WP_094529040.1">
    <property type="nucleotide sequence ID" value="NZ_NHPJ01000004.1"/>
</dbReference>